<accession>A0ABW5MAU9</accession>
<evidence type="ECO:0000313" key="1">
    <source>
        <dbReference type="EMBL" id="MFD2573551.1"/>
    </source>
</evidence>
<proteinExistence type="predicted"/>
<dbReference type="Pfam" id="PF06348">
    <property type="entry name" value="DUF1059"/>
    <property type="match status" value="1"/>
</dbReference>
<name>A0ABW5MAU9_9BACT</name>
<organism evidence="1 2">
    <name type="scientific">Spirosoma soli</name>
    <dbReference type="NCBI Taxonomy" id="1770529"/>
    <lineage>
        <taxon>Bacteria</taxon>
        <taxon>Pseudomonadati</taxon>
        <taxon>Bacteroidota</taxon>
        <taxon>Cytophagia</taxon>
        <taxon>Cytophagales</taxon>
        <taxon>Cytophagaceae</taxon>
        <taxon>Spirosoma</taxon>
    </lineage>
</organism>
<dbReference type="EMBL" id="JBHULN010000019">
    <property type="protein sequence ID" value="MFD2573551.1"/>
    <property type="molecule type" value="Genomic_DNA"/>
</dbReference>
<comment type="caution">
    <text evidence="1">The sequence shown here is derived from an EMBL/GenBank/DDBJ whole genome shotgun (WGS) entry which is preliminary data.</text>
</comment>
<reference evidence="2" key="1">
    <citation type="journal article" date="2019" name="Int. J. Syst. Evol. Microbiol.">
        <title>The Global Catalogue of Microorganisms (GCM) 10K type strain sequencing project: providing services to taxonomists for standard genome sequencing and annotation.</title>
        <authorList>
            <consortium name="The Broad Institute Genomics Platform"/>
            <consortium name="The Broad Institute Genome Sequencing Center for Infectious Disease"/>
            <person name="Wu L."/>
            <person name="Ma J."/>
        </authorList>
    </citation>
    <scope>NUCLEOTIDE SEQUENCE [LARGE SCALE GENOMIC DNA]</scope>
    <source>
        <strain evidence="2">KCTC 42805</strain>
    </source>
</reference>
<dbReference type="InterPro" id="IPR009409">
    <property type="entry name" value="DUF1059"/>
</dbReference>
<keyword evidence="2" id="KW-1185">Reference proteome</keyword>
<gene>
    <name evidence="1" type="ORF">ACFSUS_23125</name>
</gene>
<sequence length="59" mass="6551">MKTLNCCDIGFVCAGIIRAESESEVLELAAQHAHQVHQVDVTAEMAEQIRRLIKEETAI</sequence>
<protein>
    <submittedName>
        <fullName evidence="1">DUF1059 domain-containing protein</fullName>
    </submittedName>
</protein>
<evidence type="ECO:0000313" key="2">
    <source>
        <dbReference type="Proteomes" id="UP001597469"/>
    </source>
</evidence>
<dbReference type="RefSeq" id="WP_381526338.1">
    <property type="nucleotide sequence ID" value="NZ_JBHULN010000019.1"/>
</dbReference>
<dbReference type="Proteomes" id="UP001597469">
    <property type="component" value="Unassembled WGS sequence"/>
</dbReference>